<keyword evidence="1" id="KW-0732">Signal</keyword>
<dbReference type="AlphaFoldDB" id="A0A2M4B0S2"/>
<protein>
    <submittedName>
        <fullName evidence="2">Putative secreted protein</fullName>
    </submittedName>
</protein>
<proteinExistence type="predicted"/>
<evidence type="ECO:0000256" key="1">
    <source>
        <dbReference type="SAM" id="SignalP"/>
    </source>
</evidence>
<name>A0A2M4B0S2_9DIPT</name>
<accession>A0A2M4B0S2</accession>
<organism evidence="2">
    <name type="scientific">Anopheles triannulatus</name>
    <dbReference type="NCBI Taxonomy" id="58253"/>
    <lineage>
        <taxon>Eukaryota</taxon>
        <taxon>Metazoa</taxon>
        <taxon>Ecdysozoa</taxon>
        <taxon>Arthropoda</taxon>
        <taxon>Hexapoda</taxon>
        <taxon>Insecta</taxon>
        <taxon>Pterygota</taxon>
        <taxon>Neoptera</taxon>
        <taxon>Endopterygota</taxon>
        <taxon>Diptera</taxon>
        <taxon>Nematocera</taxon>
        <taxon>Culicoidea</taxon>
        <taxon>Culicidae</taxon>
        <taxon>Anophelinae</taxon>
        <taxon>Anopheles</taxon>
    </lineage>
</organism>
<feature type="signal peptide" evidence="1">
    <location>
        <begin position="1"/>
        <end position="16"/>
    </location>
</feature>
<evidence type="ECO:0000313" key="2">
    <source>
        <dbReference type="EMBL" id="MBW46630.1"/>
    </source>
</evidence>
<dbReference type="EMBL" id="GGFK01013309">
    <property type="protein sequence ID" value="MBW46630.1"/>
    <property type="molecule type" value="Transcribed_RNA"/>
</dbReference>
<feature type="chain" id="PRO_5014934629" evidence="1">
    <location>
        <begin position="17"/>
        <end position="85"/>
    </location>
</feature>
<reference evidence="2" key="1">
    <citation type="submission" date="2018-01" db="EMBL/GenBank/DDBJ databases">
        <title>An insight into the sialome of Amazonian anophelines.</title>
        <authorList>
            <person name="Ribeiro J.M."/>
            <person name="Scarpassa V."/>
            <person name="Calvo E."/>
        </authorList>
    </citation>
    <scope>NUCLEOTIDE SEQUENCE</scope>
    <source>
        <tissue evidence="2">Salivary glands</tissue>
    </source>
</reference>
<sequence>MCFFLLFSTNIDLLLSKQTFIAQSHINLTQQNGRVSITLKAKPPLTNHSVCATKPGTSIRSILSLLSLSPSACQLIALVITSLHR</sequence>